<dbReference type="RefSeq" id="WP_338450069.1">
    <property type="nucleotide sequence ID" value="NZ_CP137640.1"/>
</dbReference>
<evidence type="ECO:0000256" key="3">
    <source>
        <dbReference type="ARBA" id="ARBA00022544"/>
    </source>
</evidence>
<evidence type="ECO:0000256" key="6">
    <source>
        <dbReference type="ARBA" id="ARBA00023139"/>
    </source>
</evidence>
<evidence type="ECO:0000259" key="9">
    <source>
        <dbReference type="Pfam" id="PF25198"/>
    </source>
</evidence>
<dbReference type="Pfam" id="PF05504">
    <property type="entry name" value="Spore_GerAC"/>
    <property type="match status" value="1"/>
</dbReference>
<feature type="domain" description="Spore germination GerAC-like C-terminal" evidence="8">
    <location>
        <begin position="223"/>
        <end position="388"/>
    </location>
</feature>
<accession>A0ABZ2CJ64</accession>
<dbReference type="InterPro" id="IPR046953">
    <property type="entry name" value="Spore_GerAC-like_C"/>
</dbReference>
<evidence type="ECO:0000256" key="4">
    <source>
        <dbReference type="ARBA" id="ARBA00022729"/>
    </source>
</evidence>
<dbReference type="InterPro" id="IPR008844">
    <property type="entry name" value="Spore_GerAC-like"/>
</dbReference>
<dbReference type="EMBL" id="CP137640">
    <property type="protein sequence ID" value="WVX81139.1"/>
    <property type="molecule type" value="Genomic_DNA"/>
</dbReference>
<dbReference type="Gene3D" id="3.30.300.210">
    <property type="entry name" value="Nutrient germinant receptor protein C, domain 3"/>
    <property type="match status" value="1"/>
</dbReference>
<comment type="similarity">
    <text evidence="2">Belongs to the GerABKC lipoprotein family.</text>
</comment>
<keyword evidence="6" id="KW-0564">Palmitate</keyword>
<evidence type="ECO:0000256" key="1">
    <source>
        <dbReference type="ARBA" id="ARBA00004635"/>
    </source>
</evidence>
<dbReference type="InterPro" id="IPR057336">
    <property type="entry name" value="GerAC_N"/>
</dbReference>
<keyword evidence="7" id="KW-0449">Lipoprotein</keyword>
<protein>
    <submittedName>
        <fullName evidence="10">Ger(X)C family spore germination protein</fullName>
    </submittedName>
</protein>
<evidence type="ECO:0000256" key="5">
    <source>
        <dbReference type="ARBA" id="ARBA00023136"/>
    </source>
</evidence>
<dbReference type="PANTHER" id="PTHR35789">
    <property type="entry name" value="SPORE GERMINATION PROTEIN B3"/>
    <property type="match status" value="1"/>
</dbReference>
<dbReference type="PANTHER" id="PTHR35789:SF1">
    <property type="entry name" value="SPORE GERMINATION PROTEIN B3"/>
    <property type="match status" value="1"/>
</dbReference>
<evidence type="ECO:0000256" key="7">
    <source>
        <dbReference type="ARBA" id="ARBA00023288"/>
    </source>
</evidence>
<evidence type="ECO:0000313" key="11">
    <source>
        <dbReference type="Proteomes" id="UP001357223"/>
    </source>
</evidence>
<feature type="domain" description="Spore germination protein N-terminal" evidence="9">
    <location>
        <begin position="24"/>
        <end position="195"/>
    </location>
</feature>
<dbReference type="Gene3D" id="6.20.190.10">
    <property type="entry name" value="Nutrient germinant receptor protein C, domain 1"/>
    <property type="match status" value="1"/>
</dbReference>
<evidence type="ECO:0000259" key="8">
    <source>
        <dbReference type="Pfam" id="PF05504"/>
    </source>
</evidence>
<dbReference type="NCBIfam" id="TIGR02887">
    <property type="entry name" value="spore_ger_x_C"/>
    <property type="match status" value="1"/>
</dbReference>
<dbReference type="PROSITE" id="PS51257">
    <property type="entry name" value="PROKAR_LIPOPROTEIN"/>
    <property type="match status" value="1"/>
</dbReference>
<gene>
    <name evidence="10" type="ORF">R4Z09_28695</name>
</gene>
<keyword evidence="4" id="KW-0732">Signal</keyword>
<evidence type="ECO:0000256" key="2">
    <source>
        <dbReference type="ARBA" id="ARBA00007886"/>
    </source>
</evidence>
<keyword evidence="5" id="KW-0472">Membrane</keyword>
<name>A0ABZ2CJ64_9BACI</name>
<dbReference type="Pfam" id="PF25198">
    <property type="entry name" value="Spore_GerAC_N"/>
    <property type="match status" value="1"/>
</dbReference>
<organism evidence="10 11">
    <name type="scientific">Niallia oryzisoli</name>
    <dbReference type="NCBI Taxonomy" id="1737571"/>
    <lineage>
        <taxon>Bacteria</taxon>
        <taxon>Bacillati</taxon>
        <taxon>Bacillota</taxon>
        <taxon>Bacilli</taxon>
        <taxon>Bacillales</taxon>
        <taxon>Bacillaceae</taxon>
        <taxon>Niallia</taxon>
    </lineage>
</organism>
<sequence length="400" mass="44664">MKRKILIFCIYLSILSITTGCWARKELNELAIAVAMGIDKVDEQYLITVQIVNPAEIASNKGAGRSTPVIVFQEKGDTIFETLRKMTTNAPRKVYLAHLRMVIFGEELAKEGIRKTLDFFSRDHEFRPDFNIVVAKDSRAEDILKVLTSLEAIPANKLYNTLKTSEKVWAPSMSVTFDTLDSKLSSEGANPILTSVFKTSDKQSGGAKQNIENTDPPVRLKYNGLAVFKDEKLIGWLSEDESKGVNYALGEVKNTIVTFSCPQEGKVSLEVLRTKADLNTSMINGGPMGSIKLNVEANVADVECAGLDLNKVSTIYDLEKRAEKDIKGLVISSIEAAQKKYQTDIFGFGDTLHRSDPESWKKLKKDWNQRFANIPVTVDVQMKIHHTGTIRNYSTQDTEE</sequence>
<dbReference type="InterPro" id="IPR038501">
    <property type="entry name" value="Spore_GerAC_C_sf"/>
</dbReference>
<keyword evidence="11" id="KW-1185">Reference proteome</keyword>
<evidence type="ECO:0000313" key="10">
    <source>
        <dbReference type="EMBL" id="WVX81139.1"/>
    </source>
</evidence>
<reference evidence="10 11" key="1">
    <citation type="submission" date="2023-10" db="EMBL/GenBank/DDBJ databases">
        <title>Niallia locisalis sp.nov. isolated from a salt pond sample.</title>
        <authorList>
            <person name="Li X.-J."/>
            <person name="Dong L."/>
        </authorList>
    </citation>
    <scope>NUCLEOTIDE SEQUENCE [LARGE SCALE GENOMIC DNA]</scope>
    <source>
        <strain evidence="10 11">DSM 29761</strain>
    </source>
</reference>
<comment type="subcellular location">
    <subcellularLocation>
        <location evidence="1">Membrane</location>
        <topology evidence="1">Lipid-anchor</topology>
    </subcellularLocation>
</comment>
<dbReference type="Proteomes" id="UP001357223">
    <property type="component" value="Chromosome"/>
</dbReference>
<proteinExistence type="inferred from homology"/>
<keyword evidence="3" id="KW-0309">Germination</keyword>